<evidence type="ECO:0000313" key="8">
    <source>
        <dbReference type="EMBL" id="WBL36259.1"/>
    </source>
</evidence>
<protein>
    <recommendedName>
        <fullName evidence="4">Dihydrolipoamide acetyltransferase component of pyruvate dehydrogenase complex</fullName>
        <ecNumber evidence="4">2.3.1.-</ecNumber>
    </recommendedName>
</protein>
<evidence type="ECO:0000259" key="7">
    <source>
        <dbReference type="PROSITE" id="PS51826"/>
    </source>
</evidence>
<comment type="similarity">
    <text evidence="2 4">Belongs to the 2-oxoacid dehydrogenase family.</text>
</comment>
<dbReference type="InterPro" id="IPR003016">
    <property type="entry name" value="2-oxoA_DH_lipoyl-BS"/>
</dbReference>
<evidence type="ECO:0000256" key="2">
    <source>
        <dbReference type="ARBA" id="ARBA00007317"/>
    </source>
</evidence>
<dbReference type="Pfam" id="PF02817">
    <property type="entry name" value="E3_binding"/>
    <property type="match status" value="1"/>
</dbReference>
<name>A0ABY7M8A2_9CHLR</name>
<dbReference type="PROSITE" id="PS00189">
    <property type="entry name" value="LIPOYL"/>
    <property type="match status" value="1"/>
</dbReference>
<dbReference type="SUPFAM" id="SSF51230">
    <property type="entry name" value="Single hybrid motif"/>
    <property type="match status" value="1"/>
</dbReference>
<dbReference type="PROSITE" id="PS50968">
    <property type="entry name" value="BIOTINYL_LIPOYL"/>
    <property type="match status" value="1"/>
</dbReference>
<dbReference type="Gene3D" id="4.10.320.10">
    <property type="entry name" value="E3-binding domain"/>
    <property type="match status" value="1"/>
</dbReference>
<feature type="region of interest" description="Disordered" evidence="5">
    <location>
        <begin position="82"/>
        <end position="125"/>
    </location>
</feature>
<evidence type="ECO:0000259" key="6">
    <source>
        <dbReference type="PROSITE" id="PS50968"/>
    </source>
</evidence>
<keyword evidence="3 4" id="KW-0450">Lipoyl</keyword>
<reference evidence="8 9" key="1">
    <citation type="journal article" date="2023" name="ISME J.">
        <title>Thermophilic Dehalococcoidia with unusual traits shed light on an unexpected past.</title>
        <authorList>
            <person name="Palmer M."/>
            <person name="Covington J.K."/>
            <person name="Zhou E.M."/>
            <person name="Thomas S.C."/>
            <person name="Habib N."/>
            <person name="Seymour C.O."/>
            <person name="Lai D."/>
            <person name="Johnston J."/>
            <person name="Hashimi A."/>
            <person name="Jiao J.Y."/>
            <person name="Muok A.R."/>
            <person name="Liu L."/>
            <person name="Xian W.D."/>
            <person name="Zhi X.Y."/>
            <person name="Li M.M."/>
            <person name="Silva L.P."/>
            <person name="Bowen B.P."/>
            <person name="Louie K."/>
            <person name="Briegel A."/>
            <person name="Pett-Ridge J."/>
            <person name="Weber P.K."/>
            <person name="Tocheva E.I."/>
            <person name="Woyke T."/>
            <person name="Northen T.R."/>
            <person name="Mayali X."/>
            <person name="Li W.J."/>
            <person name="Hedlund B.P."/>
        </authorList>
    </citation>
    <scope>NUCLEOTIDE SEQUENCE [LARGE SCALE GENOMIC DNA]</scope>
    <source>
        <strain evidence="8 9">YIM 72310</strain>
    </source>
</reference>
<organism evidence="8 9">
    <name type="scientific">Tepidiforma flava</name>
    <dbReference type="NCBI Taxonomy" id="3004094"/>
    <lineage>
        <taxon>Bacteria</taxon>
        <taxon>Bacillati</taxon>
        <taxon>Chloroflexota</taxon>
        <taxon>Tepidiformia</taxon>
        <taxon>Tepidiformales</taxon>
        <taxon>Tepidiformaceae</taxon>
        <taxon>Tepidiforma</taxon>
    </lineage>
</organism>
<accession>A0ABY7M8A2</accession>
<dbReference type="PROSITE" id="PS51826">
    <property type="entry name" value="PSBD"/>
    <property type="match status" value="1"/>
</dbReference>
<feature type="region of interest" description="Disordered" evidence="5">
    <location>
        <begin position="173"/>
        <end position="201"/>
    </location>
</feature>
<dbReference type="EC" id="2.3.1.-" evidence="4"/>
<keyword evidence="4" id="KW-0012">Acyltransferase</keyword>
<dbReference type="SUPFAM" id="SSF52777">
    <property type="entry name" value="CoA-dependent acyltransferases"/>
    <property type="match status" value="1"/>
</dbReference>
<keyword evidence="9" id="KW-1185">Reference proteome</keyword>
<dbReference type="InterPro" id="IPR004167">
    <property type="entry name" value="PSBD"/>
</dbReference>
<dbReference type="RefSeq" id="WP_270056783.1">
    <property type="nucleotide sequence ID" value="NZ_CP115149.1"/>
</dbReference>
<feature type="compositionally biased region" description="Pro residues" evidence="5">
    <location>
        <begin position="182"/>
        <end position="193"/>
    </location>
</feature>
<keyword evidence="4" id="KW-0808">Transferase</keyword>
<dbReference type="InterPro" id="IPR011053">
    <property type="entry name" value="Single_hybrid_motif"/>
</dbReference>
<evidence type="ECO:0000256" key="4">
    <source>
        <dbReference type="RuleBase" id="RU003423"/>
    </source>
</evidence>
<evidence type="ECO:0000256" key="1">
    <source>
        <dbReference type="ARBA" id="ARBA00001938"/>
    </source>
</evidence>
<dbReference type="CDD" id="cd06849">
    <property type="entry name" value="lipoyl_domain"/>
    <property type="match status" value="1"/>
</dbReference>
<evidence type="ECO:0000313" key="9">
    <source>
        <dbReference type="Proteomes" id="UP001212803"/>
    </source>
</evidence>
<dbReference type="Gene3D" id="2.40.50.100">
    <property type="match status" value="1"/>
</dbReference>
<evidence type="ECO:0000256" key="5">
    <source>
        <dbReference type="SAM" id="MobiDB-lite"/>
    </source>
</evidence>
<feature type="domain" description="Peripheral subunit-binding (PSBD)" evidence="7">
    <location>
        <begin position="130"/>
        <end position="167"/>
    </location>
</feature>
<dbReference type="InterPro" id="IPR045257">
    <property type="entry name" value="E2/Pdx1"/>
</dbReference>
<dbReference type="Pfam" id="PF00364">
    <property type="entry name" value="Biotin_lipoyl"/>
    <property type="match status" value="1"/>
</dbReference>
<dbReference type="InterPro" id="IPR000089">
    <property type="entry name" value="Biotin_lipoyl"/>
</dbReference>
<dbReference type="PANTHER" id="PTHR23151:SF90">
    <property type="entry name" value="DIHYDROLIPOYLLYSINE-RESIDUE ACETYLTRANSFERASE COMPONENT OF PYRUVATE DEHYDROGENASE COMPLEX, MITOCHONDRIAL-RELATED"/>
    <property type="match status" value="1"/>
</dbReference>
<feature type="compositionally biased region" description="Basic and acidic residues" evidence="5">
    <location>
        <begin position="95"/>
        <end position="111"/>
    </location>
</feature>
<dbReference type="Proteomes" id="UP001212803">
    <property type="component" value="Chromosome"/>
</dbReference>
<evidence type="ECO:0000256" key="3">
    <source>
        <dbReference type="ARBA" id="ARBA00022823"/>
    </source>
</evidence>
<comment type="cofactor">
    <cofactor evidence="1 4">
        <name>(R)-lipoate</name>
        <dbReference type="ChEBI" id="CHEBI:83088"/>
    </cofactor>
</comment>
<dbReference type="Gene3D" id="3.30.559.10">
    <property type="entry name" value="Chloramphenicol acetyltransferase-like domain"/>
    <property type="match status" value="1"/>
</dbReference>
<dbReference type="SUPFAM" id="SSF47005">
    <property type="entry name" value="Peripheral subunit-binding domain of 2-oxo acid dehydrogenase complex"/>
    <property type="match status" value="1"/>
</dbReference>
<gene>
    <name evidence="8" type="ORF">O0235_01255</name>
</gene>
<dbReference type="InterPro" id="IPR036625">
    <property type="entry name" value="E3-bd_dom_sf"/>
</dbReference>
<sequence length="440" mass="46572">MTIEVTMPQMGADMIEGTLVRWLKQVGDQVKRGDVIAEIETDKATVELEAFESGTVLKLVANEGDIVPVGDVIAILGEPSEAAPEVARKPVPPPAKREIEPEVKAAARKPEPAPAAAAPAAAEPDEGRIRISPVARKIAKEAGLDIRGLRGSGPDGRILRRDVEAAIAARCAAPAPAREPEPAAPAAPAPRPAAAPAAAPGEVAELGKMRKAIAHRMTLSKQTQPHYYLTLDIDMTDALAFRAQLNAGLPEGQKVTINDLIVKACAIALERHPKFNAAYSDEGLRMHDRINICIGIALDEGLIAPAVLDCQAKSLGRIAQETKDLIERARAGKLTAAEYGEGTFTITNLGAYGVETLIGIINPPQAAILGVGSVMPKPVVRDGEVVVRQVMKVALSADHRVTDGAEGARFITEIRGSWSSRRRWRSSGRAGLRRGRGGCG</sequence>
<dbReference type="PANTHER" id="PTHR23151">
    <property type="entry name" value="DIHYDROLIPOAMIDE ACETYL/SUCCINYL-TRANSFERASE-RELATED"/>
    <property type="match status" value="1"/>
</dbReference>
<dbReference type="EMBL" id="CP115149">
    <property type="protein sequence ID" value="WBL36259.1"/>
    <property type="molecule type" value="Genomic_DNA"/>
</dbReference>
<feature type="domain" description="Lipoyl-binding" evidence="6">
    <location>
        <begin position="2"/>
        <end position="77"/>
    </location>
</feature>
<dbReference type="InterPro" id="IPR001078">
    <property type="entry name" value="2-oxoacid_DH_actylTfrase"/>
</dbReference>
<dbReference type="Pfam" id="PF00198">
    <property type="entry name" value="2-oxoacid_dh"/>
    <property type="match status" value="1"/>
</dbReference>
<dbReference type="InterPro" id="IPR023213">
    <property type="entry name" value="CAT-like_dom_sf"/>
</dbReference>
<proteinExistence type="inferred from homology"/>